<dbReference type="InterPro" id="IPR014001">
    <property type="entry name" value="Helicase_ATP-bd"/>
</dbReference>
<accession>A0A9P6H775</accession>
<proteinExistence type="inferred from homology"/>
<evidence type="ECO:0000256" key="6">
    <source>
        <dbReference type="ARBA" id="ARBA00034617"/>
    </source>
</evidence>
<organism evidence="9 10">
    <name type="scientific">Thelephora terrestris</name>
    <dbReference type="NCBI Taxonomy" id="56493"/>
    <lineage>
        <taxon>Eukaryota</taxon>
        <taxon>Fungi</taxon>
        <taxon>Dikarya</taxon>
        <taxon>Basidiomycota</taxon>
        <taxon>Agaricomycotina</taxon>
        <taxon>Agaricomycetes</taxon>
        <taxon>Thelephorales</taxon>
        <taxon>Thelephoraceae</taxon>
        <taxon>Thelephora</taxon>
    </lineage>
</organism>
<dbReference type="GO" id="GO:0009378">
    <property type="term" value="F:four-way junction helicase activity"/>
    <property type="evidence" value="ECO:0007669"/>
    <property type="project" value="TreeGrafter"/>
</dbReference>
<dbReference type="SUPFAM" id="SSF52540">
    <property type="entry name" value="P-loop containing nucleoside triphosphate hydrolases"/>
    <property type="match status" value="1"/>
</dbReference>
<keyword evidence="5" id="KW-0413">Isomerase</keyword>
<dbReference type="AlphaFoldDB" id="A0A9P6H775"/>
<gene>
    <name evidence="9" type="ORF">BJ322DRAFT_1163510</name>
</gene>
<comment type="caution">
    <text evidence="9">The sequence shown here is derived from an EMBL/GenBank/DDBJ whole genome shotgun (WGS) entry which is preliminary data.</text>
</comment>
<dbReference type="EC" id="5.6.2.4" evidence="7"/>
<sequence length="347" mass="39030">MKASLERERLLSFKLLSDARAKKVGYDSRATRRMLSDSVTALCPTIKPYDWQVANLAEALTLGLDATVIAGTGSGKTLPWAMPLLLEQNHNKICLVISPLNELEVDHARFFTERLKIPAVAVNHDTWNTREGSIRNDVREKRYRILLTSPEMCLGDSGFAALLKEPQWSRSILFMVVDEAHCIKQWGAEFRKHYTSLETLRSFVPRGVPVLATSATMPPKTLENVRAILGINAEKSFHLNLGNDRQNIVPLVWPMEGGASNLAALDFIVCGRDQPLRTIVYFNGKRLAMRACNYLRRKPPYSRVCTVDVLHASRGTRSKREVMERFRSGKVLVLCATEVVGMVCTLY</sequence>
<dbReference type="GO" id="GO:0005524">
    <property type="term" value="F:ATP binding"/>
    <property type="evidence" value="ECO:0007669"/>
    <property type="project" value="UniProtKB-KW"/>
</dbReference>
<dbReference type="GO" id="GO:0005737">
    <property type="term" value="C:cytoplasm"/>
    <property type="evidence" value="ECO:0007669"/>
    <property type="project" value="TreeGrafter"/>
</dbReference>
<keyword evidence="3" id="KW-0067">ATP-binding</keyword>
<keyword evidence="4" id="KW-0238">DNA-binding</keyword>
<evidence type="ECO:0000256" key="2">
    <source>
        <dbReference type="ARBA" id="ARBA00022741"/>
    </source>
</evidence>
<dbReference type="InterPro" id="IPR027417">
    <property type="entry name" value="P-loop_NTPase"/>
</dbReference>
<evidence type="ECO:0000256" key="4">
    <source>
        <dbReference type="ARBA" id="ARBA00023125"/>
    </source>
</evidence>
<evidence type="ECO:0000256" key="1">
    <source>
        <dbReference type="ARBA" id="ARBA00005446"/>
    </source>
</evidence>
<dbReference type="GO" id="GO:0000724">
    <property type="term" value="P:double-strand break repair via homologous recombination"/>
    <property type="evidence" value="ECO:0007669"/>
    <property type="project" value="TreeGrafter"/>
</dbReference>
<dbReference type="GO" id="GO:0003677">
    <property type="term" value="F:DNA binding"/>
    <property type="evidence" value="ECO:0007669"/>
    <property type="project" value="UniProtKB-KW"/>
</dbReference>
<dbReference type="PROSITE" id="PS51192">
    <property type="entry name" value="HELICASE_ATP_BIND_1"/>
    <property type="match status" value="1"/>
</dbReference>
<feature type="non-terminal residue" evidence="9">
    <location>
        <position position="1"/>
    </location>
</feature>
<comment type="similarity">
    <text evidence="1">Belongs to the helicase family. RecQ subfamily.</text>
</comment>
<reference evidence="9" key="1">
    <citation type="journal article" date="2020" name="Nat. Commun.">
        <title>Large-scale genome sequencing of mycorrhizal fungi provides insights into the early evolution of symbiotic traits.</title>
        <authorList>
            <person name="Miyauchi S."/>
            <person name="Kiss E."/>
            <person name="Kuo A."/>
            <person name="Drula E."/>
            <person name="Kohler A."/>
            <person name="Sanchez-Garcia M."/>
            <person name="Morin E."/>
            <person name="Andreopoulos B."/>
            <person name="Barry K.W."/>
            <person name="Bonito G."/>
            <person name="Buee M."/>
            <person name="Carver A."/>
            <person name="Chen C."/>
            <person name="Cichocki N."/>
            <person name="Clum A."/>
            <person name="Culley D."/>
            <person name="Crous P.W."/>
            <person name="Fauchery L."/>
            <person name="Girlanda M."/>
            <person name="Hayes R.D."/>
            <person name="Keri Z."/>
            <person name="LaButti K."/>
            <person name="Lipzen A."/>
            <person name="Lombard V."/>
            <person name="Magnuson J."/>
            <person name="Maillard F."/>
            <person name="Murat C."/>
            <person name="Nolan M."/>
            <person name="Ohm R.A."/>
            <person name="Pangilinan J."/>
            <person name="Pereira M.F."/>
            <person name="Perotto S."/>
            <person name="Peter M."/>
            <person name="Pfister S."/>
            <person name="Riley R."/>
            <person name="Sitrit Y."/>
            <person name="Stielow J.B."/>
            <person name="Szollosi G."/>
            <person name="Zifcakova L."/>
            <person name="Stursova M."/>
            <person name="Spatafora J.W."/>
            <person name="Tedersoo L."/>
            <person name="Vaario L.M."/>
            <person name="Yamada A."/>
            <person name="Yan M."/>
            <person name="Wang P."/>
            <person name="Xu J."/>
            <person name="Bruns T."/>
            <person name="Baldrian P."/>
            <person name="Vilgalys R."/>
            <person name="Dunand C."/>
            <person name="Henrissat B."/>
            <person name="Grigoriev I.V."/>
            <person name="Hibbett D."/>
            <person name="Nagy L.G."/>
            <person name="Martin F.M."/>
        </authorList>
    </citation>
    <scope>NUCLEOTIDE SEQUENCE</scope>
    <source>
        <strain evidence="9">UH-Tt-Lm1</strain>
    </source>
</reference>
<comment type="catalytic activity">
    <reaction evidence="6">
        <text>Couples ATP hydrolysis with the unwinding of duplex DNA by translocating in the 3'-5' direction.</text>
        <dbReference type="EC" id="5.6.2.4"/>
    </reaction>
</comment>
<dbReference type="GO" id="GO:0005694">
    <property type="term" value="C:chromosome"/>
    <property type="evidence" value="ECO:0007669"/>
    <property type="project" value="TreeGrafter"/>
</dbReference>
<keyword evidence="10" id="KW-1185">Reference proteome</keyword>
<feature type="domain" description="Helicase ATP-binding" evidence="8">
    <location>
        <begin position="57"/>
        <end position="235"/>
    </location>
</feature>
<dbReference type="GO" id="GO:0043138">
    <property type="term" value="F:3'-5' DNA helicase activity"/>
    <property type="evidence" value="ECO:0007669"/>
    <property type="project" value="UniProtKB-EC"/>
</dbReference>
<dbReference type="PANTHER" id="PTHR13710">
    <property type="entry name" value="DNA HELICASE RECQ FAMILY MEMBER"/>
    <property type="match status" value="1"/>
</dbReference>
<evidence type="ECO:0000256" key="5">
    <source>
        <dbReference type="ARBA" id="ARBA00023235"/>
    </source>
</evidence>
<dbReference type="InterPro" id="IPR011545">
    <property type="entry name" value="DEAD/DEAH_box_helicase_dom"/>
</dbReference>
<dbReference type="SMART" id="SM00487">
    <property type="entry name" value="DEXDc"/>
    <property type="match status" value="1"/>
</dbReference>
<dbReference type="InterPro" id="IPR001650">
    <property type="entry name" value="Helicase_C-like"/>
</dbReference>
<keyword evidence="9" id="KW-0378">Hydrolase</keyword>
<keyword evidence="2" id="KW-0547">Nucleotide-binding</keyword>
<evidence type="ECO:0000313" key="9">
    <source>
        <dbReference type="EMBL" id="KAF9780766.1"/>
    </source>
</evidence>
<reference evidence="9" key="2">
    <citation type="submission" date="2020-11" db="EMBL/GenBank/DDBJ databases">
        <authorList>
            <consortium name="DOE Joint Genome Institute"/>
            <person name="Kuo A."/>
            <person name="Miyauchi S."/>
            <person name="Kiss E."/>
            <person name="Drula E."/>
            <person name="Kohler A."/>
            <person name="Sanchez-Garcia M."/>
            <person name="Andreopoulos B."/>
            <person name="Barry K.W."/>
            <person name="Bonito G."/>
            <person name="Buee M."/>
            <person name="Carver A."/>
            <person name="Chen C."/>
            <person name="Cichocki N."/>
            <person name="Clum A."/>
            <person name="Culley D."/>
            <person name="Crous P.W."/>
            <person name="Fauchery L."/>
            <person name="Girlanda M."/>
            <person name="Hayes R."/>
            <person name="Keri Z."/>
            <person name="Labutti K."/>
            <person name="Lipzen A."/>
            <person name="Lombard V."/>
            <person name="Magnuson J."/>
            <person name="Maillard F."/>
            <person name="Morin E."/>
            <person name="Murat C."/>
            <person name="Nolan M."/>
            <person name="Ohm R."/>
            <person name="Pangilinan J."/>
            <person name="Pereira M."/>
            <person name="Perotto S."/>
            <person name="Peter M."/>
            <person name="Riley R."/>
            <person name="Sitrit Y."/>
            <person name="Stielow B."/>
            <person name="Szollosi G."/>
            <person name="Zifcakova L."/>
            <person name="Stursova M."/>
            <person name="Spatafora J.W."/>
            <person name="Tedersoo L."/>
            <person name="Vaario L.-M."/>
            <person name="Yamada A."/>
            <person name="Yan M."/>
            <person name="Wang P."/>
            <person name="Xu J."/>
            <person name="Bruns T."/>
            <person name="Baldrian P."/>
            <person name="Vilgalys R."/>
            <person name="Henrissat B."/>
            <person name="Grigoriev I.V."/>
            <person name="Hibbett D."/>
            <person name="Nagy L.G."/>
            <person name="Martin F.M."/>
        </authorList>
    </citation>
    <scope>NUCLEOTIDE SEQUENCE</scope>
    <source>
        <strain evidence="9">UH-Tt-Lm1</strain>
    </source>
</reference>
<protein>
    <recommendedName>
        <fullName evidence="7">DNA 3'-5' helicase</fullName>
        <ecNumber evidence="7">5.6.2.4</ecNumber>
    </recommendedName>
</protein>
<dbReference type="Pfam" id="PF00270">
    <property type="entry name" value="DEAD"/>
    <property type="match status" value="1"/>
</dbReference>
<dbReference type="PANTHER" id="PTHR13710:SF105">
    <property type="entry name" value="ATP-DEPENDENT DNA HELICASE Q1"/>
    <property type="match status" value="1"/>
</dbReference>
<name>A0A9P6H775_9AGAM</name>
<dbReference type="EMBL" id="WIUZ02000015">
    <property type="protein sequence ID" value="KAF9780766.1"/>
    <property type="molecule type" value="Genomic_DNA"/>
</dbReference>
<dbReference type="GO" id="GO:0016787">
    <property type="term" value="F:hydrolase activity"/>
    <property type="evidence" value="ECO:0007669"/>
    <property type="project" value="UniProtKB-KW"/>
</dbReference>
<evidence type="ECO:0000256" key="7">
    <source>
        <dbReference type="ARBA" id="ARBA00034808"/>
    </source>
</evidence>
<evidence type="ECO:0000259" key="8">
    <source>
        <dbReference type="PROSITE" id="PS51192"/>
    </source>
</evidence>
<dbReference type="Pfam" id="PF00271">
    <property type="entry name" value="Helicase_C"/>
    <property type="match status" value="1"/>
</dbReference>
<dbReference type="Gene3D" id="3.40.50.300">
    <property type="entry name" value="P-loop containing nucleotide triphosphate hydrolases"/>
    <property type="match status" value="2"/>
</dbReference>
<dbReference type="Proteomes" id="UP000736335">
    <property type="component" value="Unassembled WGS sequence"/>
</dbReference>
<evidence type="ECO:0000313" key="10">
    <source>
        <dbReference type="Proteomes" id="UP000736335"/>
    </source>
</evidence>
<evidence type="ECO:0000256" key="3">
    <source>
        <dbReference type="ARBA" id="ARBA00022840"/>
    </source>
</evidence>
<dbReference type="OrthoDB" id="2499463at2759"/>